<dbReference type="Gene3D" id="1.25.40.420">
    <property type="match status" value="1"/>
</dbReference>
<evidence type="ECO:0000256" key="1">
    <source>
        <dbReference type="ARBA" id="ARBA00022441"/>
    </source>
</evidence>
<dbReference type="PANTHER" id="PTHR45632:SF3">
    <property type="entry name" value="KELCH-LIKE PROTEIN 32"/>
    <property type="match status" value="1"/>
</dbReference>
<sequence>MESRNEDVTKLTRGMTEVGVDQRGNIENDDEAKITNVWKCLCSDNQVVHLDLSQLVKDSRYFDALSRSSMRETKGKEVHLKLISSDTLQFLLRMHTVQDIYCLVPELKLHPQNNICFVIIENILTAVDYLNIPCLIPKIEKLLTLIISKTFHNIVHIWRLWQICETYNLDDVKKRLGQCIADNIKNPRCQDCFLEKLPVNLLEIILKMPNLEVDSEVETMSLIKNWINFDKPDRLKYLNQLYRCIHVPSLFDKDLDLVVGMFNTFGIKDERELNRMFTLYTSSPHKYFLEYPDEVPVRNGRDLIIMIGGVECKYARDEEEGQYTLTAASNRLYYTDVETITEIFRTGHGNNSDHHTFGSSDSFHKPVHDLKRRKCRESPKYNNSMRDLTGPRTRSCEKKERKTSRPTKPKVVKCTKMKWFRNLACPIGLVEFGICIFNNFIYIAGGQTKERGDDDFCTKSTFCLDPHIGEWTEVKQMKNDRCQFYLGALGNGLYAVGGSASSSTLKSVECYLTESDTWVNGPDLPFPLHGHAGSVVNDKLYVSGGNDGREIVNVMLCLESGDEGKRWVLKAPLLELRSHHVMEALDNQIYVLGGYRQDHNSARLVDVKKCETFNTVTNQWTLLFDLDTPISCCLPVKVDNYITCIGGCSFDTDEENIEKCTVICMKDRSTRSVPLQFAYRKRYRSFQCIRAVIGKSIFR</sequence>
<keyword evidence="2" id="KW-0677">Repeat</keyword>
<evidence type="ECO:0000313" key="6">
    <source>
        <dbReference type="EMBL" id="KAL3879634.1"/>
    </source>
</evidence>
<reference evidence="6 7" key="1">
    <citation type="submission" date="2024-11" db="EMBL/GenBank/DDBJ databases">
        <title>Chromosome-level genome assembly of the freshwater bivalve Anodonta woodiana.</title>
        <authorList>
            <person name="Chen X."/>
        </authorList>
    </citation>
    <scope>NUCLEOTIDE SEQUENCE [LARGE SCALE GENOMIC DNA]</scope>
    <source>
        <strain evidence="6">MN2024</strain>
        <tissue evidence="6">Gills</tissue>
    </source>
</reference>
<evidence type="ECO:0000313" key="7">
    <source>
        <dbReference type="Proteomes" id="UP001634394"/>
    </source>
</evidence>
<dbReference type="Pfam" id="PF24681">
    <property type="entry name" value="Kelch_KLHDC2_KLHL20_DRC7"/>
    <property type="match status" value="1"/>
</dbReference>
<organism evidence="6 7">
    <name type="scientific">Sinanodonta woodiana</name>
    <name type="common">Chinese pond mussel</name>
    <name type="synonym">Anodonta woodiana</name>
    <dbReference type="NCBI Taxonomy" id="1069815"/>
    <lineage>
        <taxon>Eukaryota</taxon>
        <taxon>Metazoa</taxon>
        <taxon>Spiralia</taxon>
        <taxon>Lophotrochozoa</taxon>
        <taxon>Mollusca</taxon>
        <taxon>Bivalvia</taxon>
        <taxon>Autobranchia</taxon>
        <taxon>Heteroconchia</taxon>
        <taxon>Palaeoheterodonta</taxon>
        <taxon>Unionida</taxon>
        <taxon>Unionoidea</taxon>
        <taxon>Unionidae</taxon>
        <taxon>Unioninae</taxon>
        <taxon>Sinanodonta</taxon>
    </lineage>
</organism>
<name>A0ABD3X076_SINWO</name>
<feature type="domain" description="BACK" evidence="4">
    <location>
        <begin position="160"/>
        <end position="257"/>
    </location>
</feature>
<dbReference type="Proteomes" id="UP001634394">
    <property type="component" value="Unassembled WGS sequence"/>
</dbReference>
<evidence type="ECO:0000256" key="3">
    <source>
        <dbReference type="SAM" id="MobiDB-lite"/>
    </source>
</evidence>
<comment type="caution">
    <text evidence="6">The sequence shown here is derived from an EMBL/GenBank/DDBJ whole genome shotgun (WGS) entry which is preliminary data.</text>
</comment>
<dbReference type="InterPro" id="IPR011705">
    <property type="entry name" value="BACK"/>
</dbReference>
<accession>A0ABD3X076</accession>
<evidence type="ECO:0000259" key="4">
    <source>
        <dbReference type="Pfam" id="PF07707"/>
    </source>
</evidence>
<evidence type="ECO:0000256" key="2">
    <source>
        <dbReference type="ARBA" id="ARBA00022737"/>
    </source>
</evidence>
<dbReference type="Pfam" id="PF07707">
    <property type="entry name" value="BACK"/>
    <property type="match status" value="1"/>
</dbReference>
<gene>
    <name evidence="5" type="ORF">ACJMK2_031908</name>
    <name evidence="6" type="ORF">ACJMK2_031921</name>
</gene>
<proteinExistence type="predicted"/>
<dbReference type="SMART" id="SM00612">
    <property type="entry name" value="Kelch"/>
    <property type="match status" value="3"/>
</dbReference>
<keyword evidence="1" id="KW-0880">Kelch repeat</keyword>
<dbReference type="PANTHER" id="PTHR45632">
    <property type="entry name" value="LD33804P"/>
    <property type="match status" value="1"/>
</dbReference>
<feature type="region of interest" description="Disordered" evidence="3">
    <location>
        <begin position="380"/>
        <end position="404"/>
    </location>
</feature>
<dbReference type="Gene3D" id="3.30.710.10">
    <property type="entry name" value="Potassium Channel Kv1.1, Chain A"/>
    <property type="match status" value="1"/>
</dbReference>
<dbReference type="InterPro" id="IPR015915">
    <property type="entry name" value="Kelch-typ_b-propeller"/>
</dbReference>
<dbReference type="EMBL" id="JBJQND010000004">
    <property type="protein sequence ID" value="KAL3879634.1"/>
    <property type="molecule type" value="Genomic_DNA"/>
</dbReference>
<dbReference type="Gene3D" id="2.120.10.80">
    <property type="entry name" value="Kelch-type beta propeller"/>
    <property type="match status" value="1"/>
</dbReference>
<keyword evidence="7" id="KW-1185">Reference proteome</keyword>
<dbReference type="SUPFAM" id="SSF117281">
    <property type="entry name" value="Kelch motif"/>
    <property type="match status" value="1"/>
</dbReference>
<dbReference type="InterPro" id="IPR006652">
    <property type="entry name" value="Kelch_1"/>
</dbReference>
<dbReference type="InterPro" id="IPR011333">
    <property type="entry name" value="SKP1/BTB/POZ_sf"/>
</dbReference>
<dbReference type="EMBL" id="JBJQND010000004">
    <property type="protein sequence ID" value="KAL3879621.1"/>
    <property type="molecule type" value="Genomic_DNA"/>
</dbReference>
<protein>
    <recommendedName>
        <fullName evidence="4">BACK domain-containing protein</fullName>
    </recommendedName>
</protein>
<evidence type="ECO:0000313" key="5">
    <source>
        <dbReference type="EMBL" id="KAL3879621.1"/>
    </source>
</evidence>
<dbReference type="AlphaFoldDB" id="A0ABD3X076"/>